<name>A0A4Z1CCB2_9GAMM</name>
<evidence type="ECO:0000256" key="6">
    <source>
        <dbReference type="ARBA" id="ARBA00022519"/>
    </source>
</evidence>
<dbReference type="GO" id="GO:0015628">
    <property type="term" value="P:protein secretion by the type II secretion system"/>
    <property type="evidence" value="ECO:0007669"/>
    <property type="project" value="InterPro"/>
</dbReference>
<keyword evidence="6" id="KW-0997">Cell inner membrane</keyword>
<dbReference type="Gene3D" id="3.10.610.10">
    <property type="entry name" value="GSPII I/J protein-like"/>
    <property type="match status" value="1"/>
</dbReference>
<evidence type="ECO:0000256" key="4">
    <source>
        <dbReference type="ARBA" id="ARBA00022475"/>
    </source>
</evidence>
<keyword evidence="5" id="KW-0488">Methylation</keyword>
<protein>
    <recommendedName>
        <fullName evidence="3">Type II secretion system protein J</fullName>
    </recommendedName>
</protein>
<dbReference type="EMBL" id="SRPF01000001">
    <property type="protein sequence ID" value="TGN41723.1"/>
    <property type="molecule type" value="Genomic_DNA"/>
</dbReference>
<dbReference type="GO" id="GO:0005886">
    <property type="term" value="C:plasma membrane"/>
    <property type="evidence" value="ECO:0007669"/>
    <property type="project" value="UniProtKB-SubCell"/>
</dbReference>
<evidence type="ECO:0000256" key="2">
    <source>
        <dbReference type="ARBA" id="ARBA00011084"/>
    </source>
</evidence>
<evidence type="ECO:0000256" key="3">
    <source>
        <dbReference type="ARBA" id="ARBA00021539"/>
    </source>
</evidence>
<evidence type="ECO:0000256" key="1">
    <source>
        <dbReference type="ARBA" id="ARBA00004377"/>
    </source>
</evidence>
<dbReference type="PANTHER" id="PTHR39583:SF2">
    <property type="entry name" value="TYPE II SECRETION SYSTEM PROTEIN J"/>
    <property type="match status" value="1"/>
</dbReference>
<feature type="compositionally biased region" description="Acidic residues" evidence="10">
    <location>
        <begin position="224"/>
        <end position="234"/>
    </location>
</feature>
<keyword evidence="9 11" id="KW-0472">Membrane</keyword>
<gene>
    <name evidence="12" type="primary">gspJ</name>
    <name evidence="12" type="ORF">E5Q11_04135</name>
</gene>
<keyword evidence="7 11" id="KW-0812">Transmembrane</keyword>
<dbReference type="InterPro" id="IPR012902">
    <property type="entry name" value="N_methyl_site"/>
</dbReference>
<feature type="transmembrane region" description="Helical" evidence="11">
    <location>
        <begin position="7"/>
        <end position="30"/>
    </location>
</feature>
<evidence type="ECO:0000313" key="12">
    <source>
        <dbReference type="EMBL" id="TGN41723.1"/>
    </source>
</evidence>
<organism evidence="12 13">
    <name type="scientific">Marinobacter confluentis</name>
    <dbReference type="NCBI Taxonomy" id="1697557"/>
    <lineage>
        <taxon>Bacteria</taxon>
        <taxon>Pseudomonadati</taxon>
        <taxon>Pseudomonadota</taxon>
        <taxon>Gammaproteobacteria</taxon>
        <taxon>Pseudomonadales</taxon>
        <taxon>Marinobacteraceae</taxon>
        <taxon>Marinobacter</taxon>
    </lineage>
</organism>
<evidence type="ECO:0000256" key="11">
    <source>
        <dbReference type="SAM" id="Phobius"/>
    </source>
</evidence>
<evidence type="ECO:0000256" key="5">
    <source>
        <dbReference type="ARBA" id="ARBA00022481"/>
    </source>
</evidence>
<keyword evidence="13" id="KW-1185">Reference proteome</keyword>
<dbReference type="PROSITE" id="PS00409">
    <property type="entry name" value="PROKAR_NTER_METHYL"/>
    <property type="match status" value="1"/>
</dbReference>
<accession>A0A4Z1CCB2</accession>
<evidence type="ECO:0000256" key="8">
    <source>
        <dbReference type="ARBA" id="ARBA00022989"/>
    </source>
</evidence>
<evidence type="ECO:0000313" key="13">
    <source>
        <dbReference type="Proteomes" id="UP000298325"/>
    </source>
</evidence>
<dbReference type="RefSeq" id="WP_135802108.1">
    <property type="nucleotide sequence ID" value="NZ_SRPF01000001.1"/>
</dbReference>
<comment type="similarity">
    <text evidence="2">Belongs to the GSP J family.</text>
</comment>
<dbReference type="InterPro" id="IPR045584">
    <property type="entry name" value="Pilin-like"/>
</dbReference>
<proteinExistence type="inferred from homology"/>
<dbReference type="GO" id="GO:0015627">
    <property type="term" value="C:type II protein secretion system complex"/>
    <property type="evidence" value="ECO:0007669"/>
    <property type="project" value="InterPro"/>
</dbReference>
<comment type="subcellular location">
    <subcellularLocation>
        <location evidence="1">Cell inner membrane</location>
        <topology evidence="1">Single-pass membrane protein</topology>
    </subcellularLocation>
</comment>
<evidence type="ECO:0000256" key="9">
    <source>
        <dbReference type="ARBA" id="ARBA00023136"/>
    </source>
</evidence>
<keyword evidence="8 11" id="KW-1133">Transmembrane helix</keyword>
<evidence type="ECO:0000256" key="10">
    <source>
        <dbReference type="SAM" id="MobiDB-lite"/>
    </source>
</evidence>
<sequence length="242" mass="27405">MRVARGFTLLEVLIAIGITAVIGLGVWQVLSGIVQSRDRVDELAVQFEAIQRTMLFLERDITQVVNRPARDIYGDYDLAITSRENDFALLLTRQGWRNPLGIRRSSLQRVGWEYTGDAVRRRYWVSVDQGQEDESREVLMLEDVTDFRVRFLDEQRNWRDDWPDDESMANQTQGAIPSVALPLGLEVVIEHERFGTLTRTFPLPRFDIEAAQSQINASSVAAESENEPQEDAEPEPAGGQGG</sequence>
<evidence type="ECO:0000256" key="7">
    <source>
        <dbReference type="ARBA" id="ARBA00022692"/>
    </source>
</evidence>
<dbReference type="PANTHER" id="PTHR39583">
    <property type="entry name" value="TYPE II SECRETION SYSTEM PROTEIN J-RELATED"/>
    <property type="match status" value="1"/>
</dbReference>
<reference evidence="12 13" key="1">
    <citation type="submission" date="2019-04" db="EMBL/GenBank/DDBJ databases">
        <authorList>
            <person name="Park S."/>
            <person name="Yoon J.-H."/>
        </authorList>
    </citation>
    <scope>NUCLEOTIDE SEQUENCE [LARGE SCALE GENOMIC DNA]</scope>
    <source>
        <strain evidence="12 13">HJM-18</strain>
    </source>
</reference>
<dbReference type="NCBIfam" id="TIGR02532">
    <property type="entry name" value="IV_pilin_GFxxxE"/>
    <property type="match status" value="1"/>
</dbReference>
<dbReference type="InterPro" id="IPR051621">
    <property type="entry name" value="T2SS_protein_J"/>
</dbReference>
<dbReference type="Pfam" id="PF07963">
    <property type="entry name" value="N_methyl"/>
    <property type="match status" value="1"/>
</dbReference>
<dbReference type="InterPro" id="IPR010055">
    <property type="entry name" value="T2SS_protein-GspJ"/>
</dbReference>
<dbReference type="SUPFAM" id="SSF54523">
    <property type="entry name" value="Pili subunits"/>
    <property type="match status" value="1"/>
</dbReference>
<keyword evidence="4" id="KW-1003">Cell membrane</keyword>
<dbReference type="Pfam" id="PF11612">
    <property type="entry name" value="T2SSJ"/>
    <property type="match status" value="1"/>
</dbReference>
<comment type="caution">
    <text evidence="12">The sequence shown here is derived from an EMBL/GenBank/DDBJ whole genome shotgun (WGS) entry which is preliminary data.</text>
</comment>
<dbReference type="OrthoDB" id="9794345at2"/>
<dbReference type="Gene3D" id="2.10.70.20">
    <property type="entry name" value="gspk-gspi-gspj complex like domains"/>
    <property type="match status" value="1"/>
</dbReference>
<dbReference type="Proteomes" id="UP000298325">
    <property type="component" value="Unassembled WGS sequence"/>
</dbReference>
<feature type="region of interest" description="Disordered" evidence="10">
    <location>
        <begin position="214"/>
        <end position="242"/>
    </location>
</feature>
<dbReference type="AlphaFoldDB" id="A0A4Z1CCB2"/>
<dbReference type="NCBIfam" id="TIGR01711">
    <property type="entry name" value="gspJ"/>
    <property type="match status" value="1"/>
</dbReference>